<gene>
    <name evidence="2" type="ORF">G3M48_005110</name>
</gene>
<keyword evidence="3" id="KW-1185">Reference proteome</keyword>
<accession>A0AAW0RRR0</accession>
<dbReference type="EMBL" id="JAAHCF010000335">
    <property type="protein sequence ID" value="KAK8144947.1"/>
    <property type="molecule type" value="Genomic_DNA"/>
</dbReference>
<feature type="compositionally biased region" description="Polar residues" evidence="1">
    <location>
        <begin position="43"/>
        <end position="56"/>
    </location>
</feature>
<proteinExistence type="predicted"/>
<name>A0AAW0RRR0_9HYPO</name>
<comment type="caution">
    <text evidence="2">The sequence shown here is derived from an EMBL/GenBank/DDBJ whole genome shotgun (WGS) entry which is preliminary data.</text>
</comment>
<evidence type="ECO:0000313" key="3">
    <source>
        <dbReference type="Proteomes" id="UP001397290"/>
    </source>
</evidence>
<sequence>MVEPYPYGRQIRRHRFASFPCDLDKHHHGRGYDGVDETVVSSRHSLAPSSNASVDTRSPLRRAKRRASHFSLRSLSKPFSKRSFLNLRKWANSIYRKSSRRFSVAKQKLTQHTETERRSFFA</sequence>
<reference evidence="2 3" key="1">
    <citation type="submission" date="2020-02" db="EMBL/GenBank/DDBJ databases">
        <title>Comparative genomics of the hypocrealean fungal genus Beauvera.</title>
        <authorList>
            <person name="Showalter D.N."/>
            <person name="Bushley K.E."/>
            <person name="Rehner S.A."/>
        </authorList>
    </citation>
    <scope>NUCLEOTIDE SEQUENCE [LARGE SCALE GENOMIC DNA]</scope>
    <source>
        <strain evidence="2 3">ARSEF4384</strain>
    </source>
</reference>
<feature type="region of interest" description="Disordered" evidence="1">
    <location>
        <begin position="43"/>
        <end position="69"/>
    </location>
</feature>
<dbReference type="Proteomes" id="UP001397290">
    <property type="component" value="Unassembled WGS sequence"/>
</dbReference>
<evidence type="ECO:0000256" key="1">
    <source>
        <dbReference type="SAM" id="MobiDB-lite"/>
    </source>
</evidence>
<evidence type="ECO:0000313" key="2">
    <source>
        <dbReference type="EMBL" id="KAK8144947.1"/>
    </source>
</evidence>
<organism evidence="2 3">
    <name type="scientific">Beauveria asiatica</name>
    <dbReference type="NCBI Taxonomy" id="1069075"/>
    <lineage>
        <taxon>Eukaryota</taxon>
        <taxon>Fungi</taxon>
        <taxon>Dikarya</taxon>
        <taxon>Ascomycota</taxon>
        <taxon>Pezizomycotina</taxon>
        <taxon>Sordariomycetes</taxon>
        <taxon>Hypocreomycetidae</taxon>
        <taxon>Hypocreales</taxon>
        <taxon>Cordycipitaceae</taxon>
        <taxon>Beauveria</taxon>
    </lineage>
</organism>
<feature type="compositionally biased region" description="Basic residues" evidence="1">
    <location>
        <begin position="59"/>
        <end position="68"/>
    </location>
</feature>
<dbReference type="AlphaFoldDB" id="A0AAW0RRR0"/>
<protein>
    <submittedName>
        <fullName evidence="2">Uncharacterized protein</fullName>
    </submittedName>
</protein>